<comment type="subcellular location">
    <subcellularLocation>
        <location evidence="1">Membrane</location>
        <topology evidence="1">Multi-pass membrane protein</topology>
    </subcellularLocation>
</comment>
<evidence type="ECO:0000256" key="4">
    <source>
        <dbReference type="ARBA" id="ARBA00022737"/>
    </source>
</evidence>
<feature type="transmembrane region" description="Helical" evidence="7">
    <location>
        <begin position="95"/>
        <end position="122"/>
    </location>
</feature>
<feature type="transmembrane region" description="Helical" evidence="7">
    <location>
        <begin position="56"/>
        <end position="75"/>
    </location>
</feature>
<dbReference type="InterPro" id="IPR006037">
    <property type="entry name" value="RCK_C"/>
</dbReference>
<dbReference type="CDD" id="cd01115">
    <property type="entry name" value="SLC13_permease"/>
    <property type="match status" value="1"/>
</dbReference>
<dbReference type="Pfam" id="PF02080">
    <property type="entry name" value="TrkA_C"/>
    <property type="match status" value="2"/>
</dbReference>
<dbReference type="InterPro" id="IPR036721">
    <property type="entry name" value="RCK_C_sf"/>
</dbReference>
<evidence type="ECO:0000256" key="2">
    <source>
        <dbReference type="ARBA" id="ARBA00022448"/>
    </source>
</evidence>
<dbReference type="Proteomes" id="UP000781958">
    <property type="component" value="Unassembled WGS sequence"/>
</dbReference>
<organism evidence="9 10">
    <name type="scientific">Azospirillum rugosum</name>
    <dbReference type="NCBI Taxonomy" id="416170"/>
    <lineage>
        <taxon>Bacteria</taxon>
        <taxon>Pseudomonadati</taxon>
        <taxon>Pseudomonadota</taxon>
        <taxon>Alphaproteobacteria</taxon>
        <taxon>Rhodospirillales</taxon>
        <taxon>Azospirillaceae</taxon>
        <taxon>Azospirillum</taxon>
    </lineage>
</organism>
<gene>
    <name evidence="9" type="ORF">J2851_001487</name>
</gene>
<evidence type="ECO:0000256" key="3">
    <source>
        <dbReference type="ARBA" id="ARBA00022692"/>
    </source>
</evidence>
<dbReference type="RefSeq" id="WP_209765322.1">
    <property type="nucleotide sequence ID" value="NZ_JAGINP010000004.1"/>
</dbReference>
<feature type="transmembrane region" description="Helical" evidence="7">
    <location>
        <begin position="134"/>
        <end position="152"/>
    </location>
</feature>
<proteinExistence type="predicted"/>
<feature type="transmembrane region" description="Helical" evidence="7">
    <location>
        <begin position="501"/>
        <end position="519"/>
    </location>
</feature>
<evidence type="ECO:0000313" key="9">
    <source>
        <dbReference type="EMBL" id="MBP2291738.1"/>
    </source>
</evidence>
<dbReference type="SUPFAM" id="SSF116726">
    <property type="entry name" value="TrkA C-terminal domain-like"/>
    <property type="match status" value="2"/>
</dbReference>
<accession>A0ABS4SGP1</accession>
<feature type="transmembrane region" description="Helical" evidence="7">
    <location>
        <begin position="7"/>
        <end position="22"/>
    </location>
</feature>
<name>A0ABS4SGP1_9PROT</name>
<dbReference type="Pfam" id="PF03600">
    <property type="entry name" value="CitMHS"/>
    <property type="match status" value="1"/>
</dbReference>
<feature type="transmembrane region" description="Helical" evidence="7">
    <location>
        <begin position="172"/>
        <end position="194"/>
    </location>
</feature>
<evidence type="ECO:0000313" key="10">
    <source>
        <dbReference type="Proteomes" id="UP000781958"/>
    </source>
</evidence>
<dbReference type="PANTHER" id="PTHR43652">
    <property type="entry name" value="BASIC AMINO ACID ANTIPORTER YFCC-RELATED"/>
    <property type="match status" value="1"/>
</dbReference>
<feature type="transmembrane region" description="Helical" evidence="7">
    <location>
        <begin position="474"/>
        <end position="495"/>
    </location>
</feature>
<feature type="domain" description="RCK C-terminal" evidence="8">
    <location>
        <begin position="296"/>
        <end position="382"/>
    </location>
</feature>
<evidence type="ECO:0000256" key="1">
    <source>
        <dbReference type="ARBA" id="ARBA00004141"/>
    </source>
</evidence>
<keyword evidence="10" id="KW-1185">Reference proteome</keyword>
<dbReference type="EMBL" id="JAGINP010000004">
    <property type="protein sequence ID" value="MBP2291738.1"/>
    <property type="molecule type" value="Genomic_DNA"/>
</dbReference>
<feature type="transmembrane region" description="Helical" evidence="7">
    <location>
        <begin position="398"/>
        <end position="423"/>
    </location>
</feature>
<evidence type="ECO:0000256" key="5">
    <source>
        <dbReference type="ARBA" id="ARBA00022989"/>
    </source>
</evidence>
<feature type="transmembrane region" description="Helical" evidence="7">
    <location>
        <begin position="528"/>
        <end position="547"/>
    </location>
</feature>
<dbReference type="Gene3D" id="3.30.70.1450">
    <property type="entry name" value="Regulator of K+ conductance, C-terminal domain"/>
    <property type="match status" value="2"/>
</dbReference>
<keyword evidence="6 7" id="KW-0472">Membrane</keyword>
<dbReference type="PANTHER" id="PTHR43652:SF2">
    <property type="entry name" value="BASIC AMINO ACID ANTIPORTER YFCC-RELATED"/>
    <property type="match status" value="1"/>
</dbReference>
<dbReference type="InterPro" id="IPR051679">
    <property type="entry name" value="DASS-Related_Transporters"/>
</dbReference>
<feature type="transmembrane region" description="Helical" evidence="7">
    <location>
        <begin position="28"/>
        <end position="44"/>
    </location>
</feature>
<feature type="transmembrane region" description="Helical" evidence="7">
    <location>
        <begin position="567"/>
        <end position="589"/>
    </location>
</feature>
<dbReference type="InterPro" id="IPR004680">
    <property type="entry name" value="Cit_transptr-like_dom"/>
</dbReference>
<keyword evidence="4" id="KW-0677">Repeat</keyword>
<keyword evidence="2" id="KW-0813">Transport</keyword>
<evidence type="ECO:0000256" key="6">
    <source>
        <dbReference type="ARBA" id="ARBA00023136"/>
    </source>
</evidence>
<keyword evidence="3 7" id="KW-0812">Transmembrane</keyword>
<evidence type="ECO:0000259" key="8">
    <source>
        <dbReference type="PROSITE" id="PS51202"/>
    </source>
</evidence>
<feature type="transmembrane region" description="Helical" evidence="7">
    <location>
        <begin position="443"/>
        <end position="462"/>
    </location>
</feature>
<reference evidence="9 10" key="1">
    <citation type="submission" date="2021-03" db="EMBL/GenBank/DDBJ databases">
        <title>Genomic Encyclopedia of Type Strains, Phase III (KMG-III): the genomes of soil and plant-associated and newly described type strains.</title>
        <authorList>
            <person name="Whitman W."/>
        </authorList>
    </citation>
    <scope>NUCLEOTIDE SEQUENCE [LARGE SCALE GENOMIC DNA]</scope>
    <source>
        <strain evidence="9 10">IMMIB AFH-6</strain>
    </source>
</reference>
<evidence type="ECO:0000256" key="7">
    <source>
        <dbReference type="SAM" id="Phobius"/>
    </source>
</evidence>
<feature type="domain" description="RCK C-terminal" evidence="8">
    <location>
        <begin position="203"/>
        <end position="290"/>
    </location>
</feature>
<sequence length="592" mass="62633">MTLDQAYAFGIIGAVIALLIWDRLRYDLVAMLALLVAVGVGIVKPDEAFRGFSDDIVIIVASALVVSAAVGRSGIVEEAMRPLSGRMKTVPAQIIVLTGAVTLLSAVVKNIGALAIFMPIALQVARRNNTSVSSLLMPMAFGSLLGGLMTLVGTSPNIIVSRLRTEMVGEPFSMFDFTPVGLVIAVAGVAFLTVGHRLLPKGRKAASGAAGFSIDDYTAEVRLPETSPFVNKTVADLEAFGEGDVTVAAVIRERHRRYVPSGHWVLFAGDVLVLEADTQALADIVKYAGLELMHEKALEGVESDEDLAVIEAVVEPRSALVGTTVEDVSLRERYGVNLLALSRRGRPIRQRLRRVRFQLGDLLVLQARASGLSETLSALGCLPLAERDLAIGRVRKRWLALTVMVVTIALVATSTVPVVLAFFGAAVAMTALRVVTLKEAYDAIEWPILVLLAALIPVSEALRTTGGTELIAGWLSMAAQGLPPIGALALMLVAAMAVTPFLNNAATVLVMAPIGASLANHLGLRPDAFLMAVAVGAGCDFLTPIGHQCNTLVMGPGGYRFGDYWRLGLPLSIIVVVLGTAAIALFWPLRAG</sequence>
<comment type="caution">
    <text evidence="9">The sequence shown here is derived from an EMBL/GenBank/DDBJ whole genome shotgun (WGS) entry which is preliminary data.</text>
</comment>
<dbReference type="PROSITE" id="PS51202">
    <property type="entry name" value="RCK_C"/>
    <property type="match status" value="2"/>
</dbReference>
<keyword evidence="5 7" id="KW-1133">Transmembrane helix</keyword>
<protein>
    <submittedName>
        <fullName evidence="9">Di/tricarboxylate transporter</fullName>
    </submittedName>
</protein>